<dbReference type="InterPro" id="IPR025508">
    <property type="entry name" value="DUF4395"/>
</dbReference>
<organism evidence="3 4">
    <name type="scientific">Microcella alkaliphila</name>
    <dbReference type="NCBI Taxonomy" id="279828"/>
    <lineage>
        <taxon>Bacteria</taxon>
        <taxon>Bacillati</taxon>
        <taxon>Actinomycetota</taxon>
        <taxon>Actinomycetes</taxon>
        <taxon>Micrococcales</taxon>
        <taxon>Microbacteriaceae</taxon>
        <taxon>Microcella</taxon>
    </lineage>
</organism>
<dbReference type="Pfam" id="PF14340">
    <property type="entry name" value="DUF4395"/>
    <property type="match status" value="1"/>
</dbReference>
<dbReference type="Proteomes" id="UP000218965">
    <property type="component" value="Chromosome"/>
</dbReference>
<evidence type="ECO:0000313" key="4">
    <source>
        <dbReference type="Proteomes" id="UP000218965"/>
    </source>
</evidence>
<sequence length="165" mass="16634">MSAASPAAPGIDPRGPRFGAAITSVLLLVTVGLALVTPISATAVDRLLEPAALLLVVLVALFAWGAFAGIQRHPYGAVFRALVAPRLGPPSEREDPAAPTFAQGVGLLVTGTGLVLHLLGVPGALAVAAAAAFVAAFLNAAFAYCLGCQMYVLLVRAGLIGRRAA</sequence>
<name>A0A0U5BM95_9MICO</name>
<evidence type="ECO:0000313" key="3">
    <source>
        <dbReference type="EMBL" id="BAU31963.1"/>
    </source>
</evidence>
<dbReference type="KEGG" id="malk:MalAC0309_1102"/>
<accession>A0A0U5BM95</accession>
<protein>
    <recommendedName>
        <fullName evidence="2">DUF4395 domain-containing protein</fullName>
    </recommendedName>
</protein>
<feature type="transmembrane region" description="Helical" evidence="1">
    <location>
        <begin position="125"/>
        <end position="154"/>
    </location>
</feature>
<gene>
    <name evidence="3" type="ORF">MalAC0309_1102</name>
</gene>
<dbReference type="RefSeq" id="WP_096421114.1">
    <property type="nucleotide sequence ID" value="NZ_AP017315.1"/>
</dbReference>
<dbReference type="AlphaFoldDB" id="A0A0U5BM95"/>
<keyword evidence="1" id="KW-0472">Membrane</keyword>
<feature type="transmembrane region" description="Helical" evidence="1">
    <location>
        <begin position="18"/>
        <end position="39"/>
    </location>
</feature>
<reference evidence="3 4" key="2">
    <citation type="submission" date="2016-01" db="EMBL/GenBank/DDBJ databases">
        <title>Microcella alkaliphila JAM AC0309 whole genome shotgun sequence.</title>
        <authorList>
            <person name="Kurata A."/>
            <person name="Hirose Y."/>
            <person name="Kishimoto N."/>
            <person name="Kobayashi T."/>
        </authorList>
    </citation>
    <scope>NUCLEOTIDE SEQUENCE [LARGE SCALE GENOMIC DNA]</scope>
    <source>
        <strain evidence="3 4">JAM AC0309</strain>
    </source>
</reference>
<keyword evidence="1" id="KW-0812">Transmembrane</keyword>
<reference evidence="4" key="1">
    <citation type="submission" date="2015-12" db="EMBL/GenBank/DDBJ databases">
        <authorList>
            <person name="Shamseldin A."/>
            <person name="Moawad H."/>
            <person name="Abd El-Rahim W.M."/>
            <person name="Sadowsky M.J."/>
        </authorList>
    </citation>
    <scope>NUCLEOTIDE SEQUENCE [LARGE SCALE GENOMIC DNA]</scope>
    <source>
        <strain evidence="4">JAM AC0309</strain>
    </source>
</reference>
<dbReference type="OrthoDB" id="345402at2"/>
<proteinExistence type="predicted"/>
<feature type="domain" description="DUF4395" evidence="2">
    <location>
        <begin position="11"/>
        <end position="156"/>
    </location>
</feature>
<evidence type="ECO:0000259" key="2">
    <source>
        <dbReference type="Pfam" id="PF14340"/>
    </source>
</evidence>
<evidence type="ECO:0000256" key="1">
    <source>
        <dbReference type="SAM" id="Phobius"/>
    </source>
</evidence>
<feature type="transmembrane region" description="Helical" evidence="1">
    <location>
        <begin position="101"/>
        <end position="119"/>
    </location>
</feature>
<dbReference type="EMBL" id="AP017315">
    <property type="protein sequence ID" value="BAU31963.1"/>
    <property type="molecule type" value="Genomic_DNA"/>
</dbReference>
<keyword evidence="1" id="KW-1133">Transmembrane helix</keyword>
<feature type="transmembrane region" description="Helical" evidence="1">
    <location>
        <begin position="51"/>
        <end position="70"/>
    </location>
</feature>